<keyword evidence="1" id="KW-0812">Transmembrane</keyword>
<sequence>MSAGYRLLVSSSSSLGIDQLIAYFYLILSTFVYICLYLTLAPRLRVHEPSILKLGH</sequence>
<comment type="caution">
    <text evidence="2">The sequence shown here is derived from an EMBL/GenBank/DDBJ whole genome shotgun (WGS) entry which is preliminary data.</text>
</comment>
<evidence type="ECO:0000256" key="1">
    <source>
        <dbReference type="SAM" id="Phobius"/>
    </source>
</evidence>
<evidence type="ECO:0000313" key="2">
    <source>
        <dbReference type="EMBL" id="KAF9522263.1"/>
    </source>
</evidence>
<evidence type="ECO:0000313" key="3">
    <source>
        <dbReference type="Proteomes" id="UP000807306"/>
    </source>
</evidence>
<keyword evidence="1" id="KW-0472">Membrane</keyword>
<organism evidence="2 3">
    <name type="scientific">Crepidotus variabilis</name>
    <dbReference type="NCBI Taxonomy" id="179855"/>
    <lineage>
        <taxon>Eukaryota</taxon>
        <taxon>Fungi</taxon>
        <taxon>Dikarya</taxon>
        <taxon>Basidiomycota</taxon>
        <taxon>Agaricomycotina</taxon>
        <taxon>Agaricomycetes</taxon>
        <taxon>Agaricomycetidae</taxon>
        <taxon>Agaricales</taxon>
        <taxon>Agaricineae</taxon>
        <taxon>Crepidotaceae</taxon>
        <taxon>Crepidotus</taxon>
    </lineage>
</organism>
<name>A0A9P6E477_9AGAR</name>
<accession>A0A9P6E477</accession>
<keyword evidence="1" id="KW-1133">Transmembrane helix</keyword>
<dbReference type="EMBL" id="MU157953">
    <property type="protein sequence ID" value="KAF9522263.1"/>
    <property type="molecule type" value="Genomic_DNA"/>
</dbReference>
<reference evidence="2" key="1">
    <citation type="submission" date="2020-11" db="EMBL/GenBank/DDBJ databases">
        <authorList>
            <consortium name="DOE Joint Genome Institute"/>
            <person name="Ahrendt S."/>
            <person name="Riley R."/>
            <person name="Andreopoulos W."/>
            <person name="Labutti K."/>
            <person name="Pangilinan J."/>
            <person name="Ruiz-Duenas F.J."/>
            <person name="Barrasa J.M."/>
            <person name="Sanchez-Garcia M."/>
            <person name="Camarero S."/>
            <person name="Miyauchi S."/>
            <person name="Serrano A."/>
            <person name="Linde D."/>
            <person name="Babiker R."/>
            <person name="Drula E."/>
            <person name="Ayuso-Fernandez I."/>
            <person name="Pacheco R."/>
            <person name="Padilla G."/>
            <person name="Ferreira P."/>
            <person name="Barriuso J."/>
            <person name="Kellner H."/>
            <person name="Castanera R."/>
            <person name="Alfaro M."/>
            <person name="Ramirez L."/>
            <person name="Pisabarro A.G."/>
            <person name="Kuo A."/>
            <person name="Tritt A."/>
            <person name="Lipzen A."/>
            <person name="He G."/>
            <person name="Yan M."/>
            <person name="Ng V."/>
            <person name="Cullen D."/>
            <person name="Martin F."/>
            <person name="Rosso M.-N."/>
            <person name="Henrissat B."/>
            <person name="Hibbett D."/>
            <person name="Martinez A.T."/>
            <person name="Grigoriev I.V."/>
        </authorList>
    </citation>
    <scope>NUCLEOTIDE SEQUENCE</scope>
    <source>
        <strain evidence="2">CBS 506.95</strain>
    </source>
</reference>
<feature type="transmembrane region" description="Helical" evidence="1">
    <location>
        <begin position="20"/>
        <end position="40"/>
    </location>
</feature>
<keyword evidence="3" id="KW-1185">Reference proteome</keyword>
<protein>
    <submittedName>
        <fullName evidence="2">Uncharacterized protein</fullName>
    </submittedName>
</protein>
<dbReference type="Proteomes" id="UP000807306">
    <property type="component" value="Unassembled WGS sequence"/>
</dbReference>
<proteinExistence type="predicted"/>
<dbReference type="AlphaFoldDB" id="A0A9P6E477"/>
<gene>
    <name evidence="2" type="ORF">CPB83DRAFT_864691</name>
</gene>